<evidence type="ECO:0000313" key="2">
    <source>
        <dbReference type="Proteomes" id="UP000306409"/>
    </source>
</evidence>
<reference evidence="1 2" key="1">
    <citation type="submission" date="2020-09" db="EMBL/GenBank/DDBJ databases">
        <title>Characterization and genome sequencing of Ruminiclostridium sp. nov. MA18.</title>
        <authorList>
            <person name="Rettenmaier R."/>
            <person name="Kowollik M.-L."/>
            <person name="Liebl W."/>
            <person name="Zverlov V."/>
        </authorList>
    </citation>
    <scope>NUCLEOTIDE SEQUENCE [LARGE SCALE GENOMIC DNA]</scope>
    <source>
        <strain evidence="1 2">MA18</strain>
    </source>
</reference>
<proteinExistence type="predicted"/>
<dbReference type="RefSeq" id="WP_171003652.1">
    <property type="nucleotide sequence ID" value="NZ_CP061336.1"/>
</dbReference>
<name>A0A7H1VPD9_9FIRM</name>
<dbReference type="KEGG" id="rher:EHE19_001515"/>
<accession>A0A7H1VPD9</accession>
<keyword evidence="2" id="KW-1185">Reference proteome</keyword>
<organism evidence="1 2">
    <name type="scientific">Ruminiclostridium herbifermentans</name>
    <dbReference type="NCBI Taxonomy" id="2488810"/>
    <lineage>
        <taxon>Bacteria</taxon>
        <taxon>Bacillati</taxon>
        <taxon>Bacillota</taxon>
        <taxon>Clostridia</taxon>
        <taxon>Eubacteriales</taxon>
        <taxon>Oscillospiraceae</taxon>
        <taxon>Ruminiclostridium</taxon>
    </lineage>
</organism>
<dbReference type="EMBL" id="CP061336">
    <property type="protein sequence ID" value="QNU67251.1"/>
    <property type="molecule type" value="Genomic_DNA"/>
</dbReference>
<gene>
    <name evidence="1" type="ORF">EHE19_001515</name>
</gene>
<dbReference type="Proteomes" id="UP000306409">
    <property type="component" value="Chromosome"/>
</dbReference>
<sequence length="49" mass="5715">MDCRSCIFDFKSAPEKKRKLLISERESCKKCNNCERLSEAKKVESDENS</sequence>
<dbReference type="AlphaFoldDB" id="A0A7H1VPD9"/>
<evidence type="ECO:0000313" key="1">
    <source>
        <dbReference type="EMBL" id="QNU67251.1"/>
    </source>
</evidence>
<protein>
    <submittedName>
        <fullName evidence="1">Uncharacterized protein</fullName>
    </submittedName>
</protein>